<dbReference type="Proteomes" id="UP001163603">
    <property type="component" value="Chromosome 13"/>
</dbReference>
<gene>
    <name evidence="1" type="ORF">Pint_20316</name>
</gene>
<dbReference type="EMBL" id="CM047748">
    <property type="protein sequence ID" value="KAJ0014029.1"/>
    <property type="molecule type" value="Genomic_DNA"/>
</dbReference>
<name>A0ACC0XC24_9ROSI</name>
<evidence type="ECO:0000313" key="2">
    <source>
        <dbReference type="Proteomes" id="UP001163603"/>
    </source>
</evidence>
<organism evidence="1 2">
    <name type="scientific">Pistacia integerrima</name>
    <dbReference type="NCBI Taxonomy" id="434235"/>
    <lineage>
        <taxon>Eukaryota</taxon>
        <taxon>Viridiplantae</taxon>
        <taxon>Streptophyta</taxon>
        <taxon>Embryophyta</taxon>
        <taxon>Tracheophyta</taxon>
        <taxon>Spermatophyta</taxon>
        <taxon>Magnoliopsida</taxon>
        <taxon>eudicotyledons</taxon>
        <taxon>Gunneridae</taxon>
        <taxon>Pentapetalae</taxon>
        <taxon>rosids</taxon>
        <taxon>malvids</taxon>
        <taxon>Sapindales</taxon>
        <taxon>Anacardiaceae</taxon>
        <taxon>Pistacia</taxon>
    </lineage>
</organism>
<proteinExistence type="predicted"/>
<keyword evidence="2" id="KW-1185">Reference proteome</keyword>
<evidence type="ECO:0000313" key="1">
    <source>
        <dbReference type="EMBL" id="KAJ0014029.1"/>
    </source>
</evidence>
<protein>
    <submittedName>
        <fullName evidence="1">Uncharacterized protein</fullName>
    </submittedName>
</protein>
<reference evidence="2" key="1">
    <citation type="journal article" date="2023" name="G3 (Bethesda)">
        <title>Genome assembly and association tests identify interacting loci associated with vigor, precocity, and sex in interspecific pistachio rootstocks.</title>
        <authorList>
            <person name="Palmer W."/>
            <person name="Jacygrad E."/>
            <person name="Sagayaradj S."/>
            <person name="Cavanaugh K."/>
            <person name="Han R."/>
            <person name="Bertier L."/>
            <person name="Beede B."/>
            <person name="Kafkas S."/>
            <person name="Golino D."/>
            <person name="Preece J."/>
            <person name="Michelmore R."/>
        </authorList>
    </citation>
    <scope>NUCLEOTIDE SEQUENCE [LARGE SCALE GENOMIC DNA]</scope>
</reference>
<accession>A0ACC0XC24</accession>
<sequence>MGAQAQFHFLLLQLQPHTPFTSCSLNPNTFTNTKFWSCCPVKYRSKWDANAGPTPSGRSRFNHEDDGFYSDADDDPGGFSTKQRIWWSEKDSDFDFDNPWEVDEEDEFWIFKILRAFGWIFPAIAISLLLGTGPNAFLMALAVPLGQSLVSLAVDKVWGSASNKPKSRSRTKSRRKPFARATRNSKTSQVKQENEAGKGRGSYQSWVATDGGSYEKGGKSGPRFGGWDELDKKVGNEKAAKSSASQIENELPKHQKKGKLSRIGRMRDKPLLLRLLIAVFPFLGSWTKLLF</sequence>
<comment type="caution">
    <text evidence="1">The sequence shown here is derived from an EMBL/GenBank/DDBJ whole genome shotgun (WGS) entry which is preliminary data.</text>
</comment>